<dbReference type="PANTHER" id="PTHR34310">
    <property type="entry name" value="DUF427 DOMAIN PROTEIN (AFU_ORTHOLOGUE AFUA_3G02220)"/>
    <property type="match status" value="1"/>
</dbReference>
<reference evidence="4" key="1">
    <citation type="journal article" date="2019" name="Int. J. Syst. Evol. Microbiol.">
        <title>The Global Catalogue of Microorganisms (GCM) 10K type strain sequencing project: providing services to taxonomists for standard genome sequencing and annotation.</title>
        <authorList>
            <consortium name="The Broad Institute Genomics Platform"/>
            <consortium name="The Broad Institute Genome Sequencing Center for Infectious Disease"/>
            <person name="Wu L."/>
            <person name="Ma J."/>
        </authorList>
    </citation>
    <scope>NUCLEOTIDE SEQUENCE [LARGE SCALE GENOMIC DNA]</scope>
    <source>
        <strain evidence="4">JCM 14559</strain>
    </source>
</reference>
<evidence type="ECO:0000256" key="1">
    <source>
        <dbReference type="SAM" id="MobiDB-lite"/>
    </source>
</evidence>
<evidence type="ECO:0000259" key="2">
    <source>
        <dbReference type="Pfam" id="PF04248"/>
    </source>
</evidence>
<comment type="caution">
    <text evidence="3">The sequence shown here is derived from an EMBL/GenBank/DDBJ whole genome shotgun (WGS) entry which is preliminary data.</text>
</comment>
<dbReference type="InterPro" id="IPR007361">
    <property type="entry name" value="DUF427"/>
</dbReference>
<feature type="region of interest" description="Disordered" evidence="1">
    <location>
        <begin position="1"/>
        <end position="23"/>
    </location>
</feature>
<proteinExistence type="predicted"/>
<evidence type="ECO:0000313" key="3">
    <source>
        <dbReference type="EMBL" id="GAA2088036.1"/>
    </source>
</evidence>
<feature type="compositionally biased region" description="Low complexity" evidence="1">
    <location>
        <begin position="8"/>
        <end position="23"/>
    </location>
</feature>
<dbReference type="Pfam" id="PF04248">
    <property type="entry name" value="NTP_transf_9"/>
    <property type="match status" value="1"/>
</dbReference>
<gene>
    <name evidence="3" type="ORF">GCM10009759_09890</name>
</gene>
<evidence type="ECO:0000313" key="4">
    <source>
        <dbReference type="Proteomes" id="UP001500897"/>
    </source>
</evidence>
<sequence length="136" mass="14302">MADLRPLTPGAPGAPGTPAAQAAPGGILLEQGRGRVTVRSGGLLLADSRRPVVVLEGHHPVRYYLPPEDVHRGLLVPSWESTYCPYKGAAVHYALAPDGGEAVAWSYPDPLPGMEALAGLIAFYQERVQLAVEPSG</sequence>
<dbReference type="RefSeq" id="WP_344550515.1">
    <property type="nucleotide sequence ID" value="NZ_BAAANS010000004.1"/>
</dbReference>
<dbReference type="Gene3D" id="2.170.150.40">
    <property type="entry name" value="Domain of unknown function (DUF427)"/>
    <property type="match status" value="1"/>
</dbReference>
<organism evidence="3 4">
    <name type="scientific">Kitasatospora saccharophila</name>
    <dbReference type="NCBI Taxonomy" id="407973"/>
    <lineage>
        <taxon>Bacteria</taxon>
        <taxon>Bacillati</taxon>
        <taxon>Actinomycetota</taxon>
        <taxon>Actinomycetes</taxon>
        <taxon>Kitasatosporales</taxon>
        <taxon>Streptomycetaceae</taxon>
        <taxon>Kitasatospora</taxon>
    </lineage>
</organism>
<keyword evidence="4" id="KW-1185">Reference proteome</keyword>
<accession>A0ABP5HVT0</accession>
<dbReference type="PANTHER" id="PTHR34310:SF9">
    <property type="entry name" value="BLR5716 PROTEIN"/>
    <property type="match status" value="1"/>
</dbReference>
<dbReference type="EMBL" id="BAAANS010000004">
    <property type="protein sequence ID" value="GAA2088036.1"/>
    <property type="molecule type" value="Genomic_DNA"/>
</dbReference>
<dbReference type="Proteomes" id="UP001500897">
    <property type="component" value="Unassembled WGS sequence"/>
</dbReference>
<protein>
    <recommendedName>
        <fullName evidence="2">DUF427 domain-containing protein</fullName>
    </recommendedName>
</protein>
<name>A0ABP5HVT0_9ACTN</name>
<dbReference type="InterPro" id="IPR038694">
    <property type="entry name" value="DUF427_sf"/>
</dbReference>
<feature type="domain" description="DUF427" evidence="2">
    <location>
        <begin position="36"/>
        <end position="126"/>
    </location>
</feature>